<dbReference type="RefSeq" id="WP_272748355.1">
    <property type="nucleotide sequence ID" value="NZ_JAQQKX010000008.1"/>
</dbReference>
<dbReference type="InterPro" id="IPR025565">
    <property type="entry name" value="DUF4328"/>
</dbReference>
<proteinExistence type="predicted"/>
<organism evidence="3 4">
    <name type="scientific">Asticcacaulis aquaticus</name>
    <dbReference type="NCBI Taxonomy" id="2984212"/>
    <lineage>
        <taxon>Bacteria</taxon>
        <taxon>Pseudomonadati</taxon>
        <taxon>Pseudomonadota</taxon>
        <taxon>Alphaproteobacteria</taxon>
        <taxon>Caulobacterales</taxon>
        <taxon>Caulobacteraceae</taxon>
        <taxon>Asticcacaulis</taxon>
    </lineage>
</organism>
<evidence type="ECO:0000259" key="2">
    <source>
        <dbReference type="Pfam" id="PF14219"/>
    </source>
</evidence>
<evidence type="ECO:0000313" key="3">
    <source>
        <dbReference type="EMBL" id="MDC7683898.1"/>
    </source>
</evidence>
<feature type="transmembrane region" description="Helical" evidence="1">
    <location>
        <begin position="59"/>
        <end position="81"/>
    </location>
</feature>
<keyword evidence="1" id="KW-0472">Membrane</keyword>
<comment type="caution">
    <text evidence="3">The sequence shown here is derived from an EMBL/GenBank/DDBJ whole genome shotgun (WGS) entry which is preliminary data.</text>
</comment>
<feature type="transmembrane region" description="Helical" evidence="1">
    <location>
        <begin position="168"/>
        <end position="188"/>
    </location>
</feature>
<dbReference type="EMBL" id="JAQQKX010000008">
    <property type="protein sequence ID" value="MDC7683898.1"/>
    <property type="molecule type" value="Genomic_DNA"/>
</dbReference>
<keyword evidence="1" id="KW-1133">Transmembrane helix</keyword>
<evidence type="ECO:0000313" key="4">
    <source>
        <dbReference type="Proteomes" id="UP001214854"/>
    </source>
</evidence>
<reference evidence="3 4" key="1">
    <citation type="submission" date="2023-01" db="EMBL/GenBank/DDBJ databases">
        <title>Novel species of the genus Asticcacaulis isolated from rivers.</title>
        <authorList>
            <person name="Lu H."/>
        </authorList>
    </citation>
    <scope>NUCLEOTIDE SEQUENCE [LARGE SCALE GENOMIC DNA]</scope>
    <source>
        <strain evidence="3 4">BYS171W</strain>
    </source>
</reference>
<name>A0ABT5HV10_9CAUL</name>
<feature type="transmembrane region" description="Helical" evidence="1">
    <location>
        <begin position="21"/>
        <end position="39"/>
    </location>
</feature>
<keyword evidence="4" id="KW-1185">Reference proteome</keyword>
<accession>A0ABT5HV10</accession>
<evidence type="ECO:0000256" key="1">
    <source>
        <dbReference type="SAM" id="Phobius"/>
    </source>
</evidence>
<dbReference type="Proteomes" id="UP001214854">
    <property type="component" value="Unassembled WGS sequence"/>
</dbReference>
<feature type="domain" description="DUF4328" evidence="2">
    <location>
        <begin position="52"/>
        <end position="196"/>
    </location>
</feature>
<dbReference type="Pfam" id="PF14219">
    <property type="entry name" value="DUF4328"/>
    <property type="match status" value="1"/>
</dbReference>
<gene>
    <name evidence="3" type="ORF">PQU92_11470</name>
</gene>
<sequence>MNTITYSFRPLPKLTKWALRLMGALIVTTVPTVITPLFINWHDPSYAESSAYTINAIGILIWFLFWAISGVISLIWVYRAAKNARVLQPGRMTTTPAWAVGWFFIPFASLWKPYVTLKEMWIASRGPGAQSVPLINIWWATYLTGNLIGWFVTRQTFSSDQAYIDMPFLVWAESVGNISSLMATLCFYQMVRRIHRFQLEHDTAAANVF</sequence>
<keyword evidence="1" id="KW-0812">Transmembrane</keyword>
<protein>
    <submittedName>
        <fullName evidence="3">DUF4328 domain-containing protein</fullName>
    </submittedName>
</protein>